<evidence type="ECO:0000313" key="1">
    <source>
        <dbReference type="EMBL" id="KAK3241091.1"/>
    </source>
</evidence>
<protein>
    <submittedName>
        <fullName evidence="1">Uncharacterized protein</fullName>
    </submittedName>
</protein>
<dbReference type="EMBL" id="LGRX02033480">
    <property type="protein sequence ID" value="KAK3241091.1"/>
    <property type="molecule type" value="Genomic_DNA"/>
</dbReference>
<organism evidence="1 2">
    <name type="scientific">Cymbomonas tetramitiformis</name>
    <dbReference type="NCBI Taxonomy" id="36881"/>
    <lineage>
        <taxon>Eukaryota</taxon>
        <taxon>Viridiplantae</taxon>
        <taxon>Chlorophyta</taxon>
        <taxon>Pyramimonadophyceae</taxon>
        <taxon>Pyramimonadales</taxon>
        <taxon>Pyramimonadaceae</taxon>
        <taxon>Cymbomonas</taxon>
    </lineage>
</organism>
<dbReference type="InterPro" id="IPR008979">
    <property type="entry name" value="Galactose-bd-like_sf"/>
</dbReference>
<dbReference type="InterPro" id="IPR033558">
    <property type="entry name" value="IFT25"/>
</dbReference>
<reference evidence="1 2" key="1">
    <citation type="journal article" date="2015" name="Genome Biol. Evol.">
        <title>Comparative Genomics of a Bacterivorous Green Alga Reveals Evolutionary Causalities and Consequences of Phago-Mixotrophic Mode of Nutrition.</title>
        <authorList>
            <person name="Burns J.A."/>
            <person name="Paasch A."/>
            <person name="Narechania A."/>
            <person name="Kim E."/>
        </authorList>
    </citation>
    <scope>NUCLEOTIDE SEQUENCE [LARGE SCALE GENOMIC DNA]</scope>
    <source>
        <strain evidence="1 2">PLY_AMNH</strain>
    </source>
</reference>
<proteinExistence type="predicted"/>
<keyword evidence="2" id="KW-1185">Reference proteome</keyword>
<gene>
    <name evidence="1" type="ORF">CYMTET_49113</name>
</gene>
<dbReference type="Gene3D" id="2.60.120.260">
    <property type="entry name" value="Galactose-binding domain-like"/>
    <property type="match status" value="1"/>
</dbReference>
<dbReference type="PANTHER" id="PTHR33906">
    <property type="entry name" value="INTRAFLAGELLAR TRANSPORT PROTEIN 25 HOMOLOG"/>
    <property type="match status" value="1"/>
</dbReference>
<comment type="caution">
    <text evidence="1">The sequence shown here is derived from an EMBL/GenBank/DDBJ whole genome shotgun (WGS) entry which is preliminary data.</text>
</comment>
<name>A0AAE0BQR8_9CHLO</name>
<accession>A0AAE0BQR8</accession>
<dbReference type="GO" id="GO:0030992">
    <property type="term" value="C:intraciliary transport particle B"/>
    <property type="evidence" value="ECO:0007669"/>
    <property type="project" value="InterPro"/>
</dbReference>
<dbReference type="Proteomes" id="UP001190700">
    <property type="component" value="Unassembled WGS sequence"/>
</dbReference>
<sequence>MEDWALESNESTKISKVKIWASHVRKMSVERCESQSLDRFEKLFEIELQDKHNRLQTEVHQVNTKAKFLKFVIHSGWDDFCTVNRVSIT</sequence>
<dbReference type="SUPFAM" id="SSF49785">
    <property type="entry name" value="Galactose-binding domain-like"/>
    <property type="match status" value="1"/>
</dbReference>
<dbReference type="AlphaFoldDB" id="A0AAE0BQR8"/>
<evidence type="ECO:0000313" key="2">
    <source>
        <dbReference type="Proteomes" id="UP001190700"/>
    </source>
</evidence>
<dbReference type="PANTHER" id="PTHR33906:SF1">
    <property type="entry name" value="INTRAFLAGELLAR TRANSPORT PROTEIN 25 HOMOLOG"/>
    <property type="match status" value="1"/>
</dbReference>
<dbReference type="GO" id="GO:0005929">
    <property type="term" value="C:cilium"/>
    <property type="evidence" value="ECO:0007669"/>
    <property type="project" value="TreeGrafter"/>
</dbReference>
<dbReference type="GO" id="GO:0042073">
    <property type="term" value="P:intraciliary transport"/>
    <property type="evidence" value="ECO:0007669"/>
    <property type="project" value="InterPro"/>
</dbReference>